<feature type="domain" description="AMP-dependent synthetase/ligase" evidence="1">
    <location>
        <begin position="2"/>
        <end position="299"/>
    </location>
</feature>
<proteinExistence type="predicted"/>
<dbReference type="EMBL" id="JBHUCX010000072">
    <property type="protein sequence ID" value="MFD1676564.1"/>
    <property type="molecule type" value="Genomic_DNA"/>
</dbReference>
<feature type="non-terminal residue" evidence="2">
    <location>
        <position position="1"/>
    </location>
</feature>
<dbReference type="PROSITE" id="PS00455">
    <property type="entry name" value="AMP_BINDING"/>
    <property type="match status" value="1"/>
</dbReference>
<keyword evidence="3" id="KW-1185">Reference proteome</keyword>
<evidence type="ECO:0000313" key="2">
    <source>
        <dbReference type="EMBL" id="MFD1676564.1"/>
    </source>
</evidence>
<evidence type="ECO:0000259" key="1">
    <source>
        <dbReference type="Pfam" id="PF00501"/>
    </source>
</evidence>
<sequence length="299" mass="32548">AKANQLAHYLRGMGVGPDQIVGIMVERSPEMMIGVLGILKAGGAYLPIDPSYPEERIRYILVNSRTSILITHDSLHMKCVAPDDIQIVALDRNRIVIQEEVNENPRTTVTSSNLAYVIYTSGSTGKPKGVLIEHNGAVNMAAAQRKVFHLNDCDRILQFASFGFDASVWEFVMALSSGGAICLGNNDNLIPGERLAYFIQQSRITVATLTPSALSLLNPDDPALQTLRVVIVAGEDCPEQLVNQWLQQGCQLYNAYGPTEITVCATIGQMAANIVNIGRPIINKSVYVLDSNRKLVPIG</sequence>
<dbReference type="PRINTS" id="PR00154">
    <property type="entry name" value="AMPBINDING"/>
</dbReference>
<dbReference type="InterPro" id="IPR020845">
    <property type="entry name" value="AMP-binding_CS"/>
</dbReference>
<dbReference type="PANTHER" id="PTHR45527:SF1">
    <property type="entry name" value="FATTY ACID SYNTHASE"/>
    <property type="match status" value="1"/>
</dbReference>
<protein>
    <submittedName>
        <fullName evidence="2">AMP-binding protein</fullName>
    </submittedName>
</protein>
<dbReference type="PANTHER" id="PTHR45527">
    <property type="entry name" value="NONRIBOSOMAL PEPTIDE SYNTHETASE"/>
    <property type="match status" value="1"/>
</dbReference>
<dbReference type="SUPFAM" id="SSF56801">
    <property type="entry name" value="Acetyl-CoA synthetase-like"/>
    <property type="match status" value="1"/>
</dbReference>
<comment type="caution">
    <text evidence="2">The sequence shown here is derived from an EMBL/GenBank/DDBJ whole genome shotgun (WGS) entry which is preliminary data.</text>
</comment>
<dbReference type="InterPro" id="IPR020459">
    <property type="entry name" value="AMP-binding"/>
</dbReference>
<feature type="non-terminal residue" evidence="2">
    <location>
        <position position="299"/>
    </location>
</feature>
<dbReference type="Proteomes" id="UP001597079">
    <property type="component" value="Unassembled WGS sequence"/>
</dbReference>
<evidence type="ECO:0000313" key="3">
    <source>
        <dbReference type="Proteomes" id="UP001597079"/>
    </source>
</evidence>
<organism evidence="2 3">
    <name type="scientific">Alicyclobacillus fodiniaquatilis</name>
    <dbReference type="NCBI Taxonomy" id="1661150"/>
    <lineage>
        <taxon>Bacteria</taxon>
        <taxon>Bacillati</taxon>
        <taxon>Bacillota</taxon>
        <taxon>Bacilli</taxon>
        <taxon>Bacillales</taxon>
        <taxon>Alicyclobacillaceae</taxon>
        <taxon>Alicyclobacillus</taxon>
    </lineage>
</organism>
<reference evidence="3" key="1">
    <citation type="journal article" date="2019" name="Int. J. Syst. Evol. Microbiol.">
        <title>The Global Catalogue of Microorganisms (GCM) 10K type strain sequencing project: providing services to taxonomists for standard genome sequencing and annotation.</title>
        <authorList>
            <consortium name="The Broad Institute Genomics Platform"/>
            <consortium name="The Broad Institute Genome Sequencing Center for Infectious Disease"/>
            <person name="Wu L."/>
            <person name="Ma J."/>
        </authorList>
    </citation>
    <scope>NUCLEOTIDE SEQUENCE [LARGE SCALE GENOMIC DNA]</scope>
    <source>
        <strain evidence="3">CGMCC 1.12286</strain>
    </source>
</reference>
<dbReference type="InterPro" id="IPR000873">
    <property type="entry name" value="AMP-dep_synth/lig_dom"/>
</dbReference>
<gene>
    <name evidence="2" type="ORF">ACFSB2_17865</name>
</gene>
<name>A0ABW4JKP5_9BACL</name>
<dbReference type="Gene3D" id="3.40.50.980">
    <property type="match status" value="2"/>
</dbReference>
<dbReference type="RefSeq" id="WP_377944469.1">
    <property type="nucleotide sequence ID" value="NZ_JBHUCX010000072.1"/>
</dbReference>
<accession>A0ABW4JKP5</accession>
<dbReference type="Pfam" id="PF00501">
    <property type="entry name" value="AMP-binding"/>
    <property type="match status" value="1"/>
</dbReference>